<dbReference type="GeneID" id="28970748"/>
<keyword evidence="12" id="KW-1185">Reference proteome</keyword>
<feature type="compositionally biased region" description="Polar residues" evidence="8">
    <location>
        <begin position="43"/>
        <end position="63"/>
    </location>
</feature>
<keyword evidence="3" id="KW-0677">Repeat</keyword>
<accession>A0A1A5ZWV4</accession>
<feature type="region of interest" description="Disordered" evidence="8">
    <location>
        <begin position="27"/>
        <end position="79"/>
    </location>
</feature>
<evidence type="ECO:0000256" key="7">
    <source>
        <dbReference type="PROSITE-ProRule" id="PRU00042"/>
    </source>
</evidence>
<dbReference type="AlphaFoldDB" id="A0A1A5ZWV4"/>
<dbReference type="InterPro" id="IPR036236">
    <property type="entry name" value="Znf_C2H2_sf"/>
</dbReference>
<dbReference type="Pfam" id="PF00096">
    <property type="entry name" value="zf-C2H2"/>
    <property type="match status" value="2"/>
</dbReference>
<evidence type="ECO:0000259" key="9">
    <source>
        <dbReference type="PROSITE" id="PS50157"/>
    </source>
</evidence>
<dbReference type="InterPro" id="IPR013087">
    <property type="entry name" value="Znf_C2H2_type"/>
</dbReference>
<keyword evidence="6" id="KW-0539">Nucleus</keyword>
<feature type="compositionally biased region" description="Low complexity" evidence="8">
    <location>
        <begin position="64"/>
        <end position="79"/>
    </location>
</feature>
<evidence type="ECO:0000256" key="5">
    <source>
        <dbReference type="ARBA" id="ARBA00022833"/>
    </source>
</evidence>
<dbReference type="GO" id="GO:0045893">
    <property type="term" value="P:positive regulation of DNA-templated transcription"/>
    <property type="evidence" value="ECO:0007669"/>
    <property type="project" value="UniProtKB-ARBA"/>
</dbReference>
<evidence type="ECO:0000313" key="11">
    <source>
        <dbReference type="EMBL" id="WWC66004.1"/>
    </source>
</evidence>
<evidence type="ECO:0000256" key="8">
    <source>
        <dbReference type="SAM" id="MobiDB-lite"/>
    </source>
</evidence>
<evidence type="ECO:0000256" key="2">
    <source>
        <dbReference type="ARBA" id="ARBA00022723"/>
    </source>
</evidence>
<dbReference type="KEGG" id="kdj:28970748"/>
<feature type="compositionally biased region" description="Low complexity" evidence="8">
    <location>
        <begin position="584"/>
        <end position="597"/>
    </location>
</feature>
<evidence type="ECO:0000313" key="12">
    <source>
        <dbReference type="Proteomes" id="UP000078595"/>
    </source>
</evidence>
<dbReference type="GO" id="GO:0008270">
    <property type="term" value="F:zinc ion binding"/>
    <property type="evidence" value="ECO:0007669"/>
    <property type="project" value="UniProtKB-KW"/>
</dbReference>
<protein>
    <recommendedName>
        <fullName evidence="9">C2H2-type domain-containing protein</fullName>
    </recommendedName>
</protein>
<evidence type="ECO:0000256" key="1">
    <source>
        <dbReference type="ARBA" id="ARBA00004123"/>
    </source>
</evidence>
<dbReference type="VEuPathDB" id="FungiDB:I303_07049"/>
<name>A0A1A5ZWV4_9TREE</name>
<evidence type="ECO:0000313" key="10">
    <source>
        <dbReference type="EMBL" id="OBR82290.1"/>
    </source>
</evidence>
<evidence type="ECO:0000256" key="6">
    <source>
        <dbReference type="ARBA" id="ARBA00023242"/>
    </source>
</evidence>
<organism evidence="10">
    <name type="scientific">Kwoniella dejecticola CBS 10117</name>
    <dbReference type="NCBI Taxonomy" id="1296121"/>
    <lineage>
        <taxon>Eukaryota</taxon>
        <taxon>Fungi</taxon>
        <taxon>Dikarya</taxon>
        <taxon>Basidiomycota</taxon>
        <taxon>Agaricomycotina</taxon>
        <taxon>Tremellomycetes</taxon>
        <taxon>Tremellales</taxon>
        <taxon>Cryptococcaceae</taxon>
        <taxon>Kwoniella</taxon>
    </lineage>
</organism>
<dbReference type="RefSeq" id="XP_018260132.1">
    <property type="nucleotide sequence ID" value="XM_018410323.1"/>
</dbReference>
<dbReference type="OrthoDB" id="2574428at2759"/>
<dbReference type="PANTHER" id="PTHR16515">
    <property type="entry name" value="PR DOMAIN ZINC FINGER PROTEIN"/>
    <property type="match status" value="1"/>
</dbReference>
<sequence length="737" mass="80917">MSQGYTSFPSYQPFTFPFQSSENSTTAFVSDINGPLDADAESPHTSSNQWQVRPNQQQHGLDQSFSSAPISSSESVYQHHSSPLEVVESASSPVSASISISQNFSHDYSLSSVHEEGTNTAEELNCASSPTGIITTDLEVAKFGNFGNVSPEMAYRFNAEDLTAQQDRLTSDEFGRPVSSTYIQDGMRELGFHPHTENVVPTTWSGVHYDPSGGFRQDFGMSASDRSGWPMTCETGTNSTETVEATWNHLYYREDTGCSSSTLPPVTPQQAIYAAPSSLQAFGSPTSHTFRPQLFPQITISHPLASSPDSKASHMSYPSPITIPLPPPQPRTPTFAIRPSLELLTSKVSKPKRRLPTPPRVSGWIPPEQRPIPCGDYSARPRLLPAPPPSSFGGTDAMAESIKSTYLNVRLTGNPLEESPGKAETSESTIQLDPENDTSYPQVQPTRSTSTWNDVTQNTIPNTFAFDLPHSMSRPSTSRLASNRLNFAPYAADSTRKHAPSEYPCEPGSMIEDQMPFSMSLNEPSSFSHSPTFQPVNGYMSSAPERDRGLFSEMPIPLVPSLGRPESEPGPRVRARPKSGKRPSTTMAGSGTTASTSRKIKKVNPNGKRFVCPECQEHFTRRNDLERHARSKHTGETPFKCPGCQRGFSRKDKLDQHIEKAPICRAIAPPRHERVRRRNNNRIEKDREPPIRYDPPMIYGLESSEFIGVDLSASSNANGNGGQSFMGIYSSGEGGYH</sequence>
<dbReference type="GO" id="GO:0005634">
    <property type="term" value="C:nucleus"/>
    <property type="evidence" value="ECO:0007669"/>
    <property type="project" value="UniProtKB-SubCell"/>
</dbReference>
<reference evidence="10" key="1">
    <citation type="submission" date="2013-07" db="EMBL/GenBank/DDBJ databases">
        <title>The Genome Sequence of Cryptococcus dejecticola CBS10117.</title>
        <authorList>
            <consortium name="The Broad Institute Genome Sequencing Platform"/>
            <person name="Cuomo C."/>
            <person name="Litvintseva A."/>
            <person name="Chen Y."/>
            <person name="Heitman J."/>
            <person name="Sun S."/>
            <person name="Springer D."/>
            <person name="Dromer F."/>
            <person name="Young S.K."/>
            <person name="Zeng Q."/>
            <person name="Gargeya S."/>
            <person name="Fitzgerald M."/>
            <person name="Abouelleil A."/>
            <person name="Alvarado L."/>
            <person name="Berlin A.M."/>
            <person name="Chapman S.B."/>
            <person name="Dewar J."/>
            <person name="Goldberg J."/>
            <person name="Griggs A."/>
            <person name="Gujja S."/>
            <person name="Hansen M."/>
            <person name="Howarth C."/>
            <person name="Imamovic A."/>
            <person name="Larimer J."/>
            <person name="McCowan C."/>
            <person name="Murphy C."/>
            <person name="Pearson M."/>
            <person name="Priest M."/>
            <person name="Roberts A."/>
            <person name="Saif S."/>
            <person name="Shea T."/>
            <person name="Sykes S."/>
            <person name="Wortman J."/>
            <person name="Nusbaum C."/>
            <person name="Birren B."/>
        </authorList>
    </citation>
    <scope>NUCLEOTIDE SEQUENCE [LARGE SCALE GENOMIC DNA]</scope>
    <source>
        <strain evidence="10">CBS 10117</strain>
    </source>
</reference>
<dbReference type="GO" id="GO:0043565">
    <property type="term" value="F:sequence-specific DNA binding"/>
    <property type="evidence" value="ECO:0007669"/>
    <property type="project" value="UniProtKB-ARBA"/>
</dbReference>
<comment type="subcellular location">
    <subcellularLocation>
        <location evidence="1">Nucleus</location>
    </subcellularLocation>
</comment>
<evidence type="ECO:0000256" key="4">
    <source>
        <dbReference type="ARBA" id="ARBA00022771"/>
    </source>
</evidence>
<keyword evidence="2" id="KW-0479">Metal-binding</keyword>
<dbReference type="SUPFAM" id="SSF57667">
    <property type="entry name" value="beta-beta-alpha zinc fingers"/>
    <property type="match status" value="1"/>
</dbReference>
<proteinExistence type="predicted"/>
<dbReference type="EMBL" id="CP144540">
    <property type="protein sequence ID" value="WWC66004.1"/>
    <property type="molecule type" value="Genomic_DNA"/>
</dbReference>
<feature type="domain" description="C2H2-type" evidence="9">
    <location>
        <begin position="639"/>
        <end position="657"/>
    </location>
</feature>
<dbReference type="InterPro" id="IPR050331">
    <property type="entry name" value="Zinc_finger"/>
</dbReference>
<reference evidence="11" key="3">
    <citation type="submission" date="2024-02" db="EMBL/GenBank/DDBJ databases">
        <title>Comparative genomics of Cryptococcus and Kwoniella reveals pathogenesis evolution and contrasting modes of karyotype evolution via chromosome fusion or intercentromeric recombination.</title>
        <authorList>
            <person name="Coelho M.A."/>
            <person name="David-Palma M."/>
            <person name="Shea T."/>
            <person name="Bowers K."/>
            <person name="McGinley-Smith S."/>
            <person name="Mohammad A.W."/>
            <person name="Gnirke A."/>
            <person name="Yurkov A.M."/>
            <person name="Nowrousian M."/>
            <person name="Sun S."/>
            <person name="Cuomo C.A."/>
            <person name="Heitman J."/>
        </authorList>
    </citation>
    <scope>NUCLEOTIDE SEQUENCE</scope>
    <source>
        <strain evidence="11">CBS 10117</strain>
    </source>
</reference>
<gene>
    <name evidence="10" type="ORF">I303_07049</name>
    <name evidence="11" type="ORF">I303_108626</name>
</gene>
<feature type="domain" description="C2H2-type" evidence="9">
    <location>
        <begin position="610"/>
        <end position="638"/>
    </location>
</feature>
<dbReference type="EMBL" id="KI894035">
    <property type="protein sequence ID" value="OBR82290.1"/>
    <property type="molecule type" value="Genomic_DNA"/>
</dbReference>
<keyword evidence="4 7" id="KW-0863">Zinc-finger</keyword>
<evidence type="ECO:0000256" key="3">
    <source>
        <dbReference type="ARBA" id="ARBA00022737"/>
    </source>
</evidence>
<dbReference type="Proteomes" id="UP000078595">
    <property type="component" value="Chromosome 11"/>
</dbReference>
<feature type="compositionally biased region" description="Polar residues" evidence="8">
    <location>
        <begin position="426"/>
        <end position="456"/>
    </location>
</feature>
<feature type="region of interest" description="Disordered" evidence="8">
    <location>
        <begin position="413"/>
        <end position="456"/>
    </location>
</feature>
<keyword evidence="5" id="KW-0862">Zinc</keyword>
<dbReference type="PROSITE" id="PS50157">
    <property type="entry name" value="ZINC_FINGER_C2H2_2"/>
    <property type="match status" value="2"/>
</dbReference>
<dbReference type="STRING" id="1296121.A0A1A5ZWV4"/>
<reference evidence="11" key="2">
    <citation type="submission" date="2013-07" db="EMBL/GenBank/DDBJ databases">
        <authorList>
            <consortium name="The Broad Institute Genome Sequencing Platform"/>
            <person name="Cuomo C."/>
            <person name="Litvintseva A."/>
            <person name="Chen Y."/>
            <person name="Heitman J."/>
            <person name="Sun S."/>
            <person name="Springer D."/>
            <person name="Dromer F."/>
            <person name="Young S.K."/>
            <person name="Zeng Q."/>
            <person name="Gargeya S."/>
            <person name="Fitzgerald M."/>
            <person name="Abouelleil A."/>
            <person name="Alvarado L."/>
            <person name="Berlin A.M."/>
            <person name="Chapman S.B."/>
            <person name="Dewar J."/>
            <person name="Goldberg J."/>
            <person name="Griggs A."/>
            <person name="Gujja S."/>
            <person name="Hansen M."/>
            <person name="Howarth C."/>
            <person name="Imamovic A."/>
            <person name="Larimer J."/>
            <person name="McCowan C."/>
            <person name="Murphy C."/>
            <person name="Pearson M."/>
            <person name="Priest M."/>
            <person name="Roberts A."/>
            <person name="Saif S."/>
            <person name="Shea T."/>
            <person name="Sykes S."/>
            <person name="Wortman J."/>
            <person name="Nusbaum C."/>
            <person name="Birren B."/>
        </authorList>
    </citation>
    <scope>NUCLEOTIDE SEQUENCE</scope>
    <source>
        <strain evidence="11">CBS 10117</strain>
    </source>
</reference>
<feature type="region of interest" description="Disordered" evidence="8">
    <location>
        <begin position="559"/>
        <end position="604"/>
    </location>
</feature>
<dbReference type="FunFam" id="3.30.160.60:FF:001732">
    <property type="entry name" value="Zgc:162936"/>
    <property type="match status" value="1"/>
</dbReference>
<dbReference type="PROSITE" id="PS00028">
    <property type="entry name" value="ZINC_FINGER_C2H2_1"/>
    <property type="match status" value="1"/>
</dbReference>
<dbReference type="GO" id="GO:0005694">
    <property type="term" value="C:chromosome"/>
    <property type="evidence" value="ECO:0007669"/>
    <property type="project" value="UniProtKB-ARBA"/>
</dbReference>
<dbReference type="Gene3D" id="3.30.160.60">
    <property type="entry name" value="Classic Zinc Finger"/>
    <property type="match status" value="2"/>
</dbReference>
<dbReference type="PANTHER" id="PTHR16515:SF66">
    <property type="entry name" value="C2H2-TYPE DOMAIN-CONTAINING PROTEIN"/>
    <property type="match status" value="1"/>
</dbReference>
<dbReference type="SMART" id="SM00355">
    <property type="entry name" value="ZnF_C2H2"/>
    <property type="match status" value="2"/>
</dbReference>